<feature type="binding site" evidence="20">
    <location>
        <position position="166"/>
    </location>
    <ligand>
        <name>substrate</name>
    </ligand>
</feature>
<evidence type="ECO:0000256" key="11">
    <source>
        <dbReference type="ARBA" id="ARBA00022741"/>
    </source>
</evidence>
<evidence type="ECO:0000256" key="20">
    <source>
        <dbReference type="HAMAP-Rule" id="MF_00109"/>
    </source>
</evidence>
<evidence type="ECO:0000256" key="10">
    <source>
        <dbReference type="ARBA" id="ARBA00022723"/>
    </source>
</evidence>
<dbReference type="SUPFAM" id="SSF52540">
    <property type="entry name" value="P-loop containing nucleoside triphosphate hydrolases"/>
    <property type="match status" value="1"/>
</dbReference>
<feature type="binding site" evidence="20">
    <location>
        <begin position="41"/>
        <end position="46"/>
    </location>
    <ligand>
        <name>ATP</name>
        <dbReference type="ChEBI" id="CHEBI:30616"/>
    </ligand>
</feature>
<evidence type="ECO:0000256" key="7">
    <source>
        <dbReference type="ARBA" id="ARBA00022490"/>
    </source>
</evidence>
<dbReference type="GO" id="GO:0004765">
    <property type="term" value="F:shikimate kinase activity"/>
    <property type="evidence" value="ECO:0007669"/>
    <property type="project" value="UniProtKB-UniRule"/>
</dbReference>
<evidence type="ECO:0000256" key="3">
    <source>
        <dbReference type="ARBA" id="ARBA00001947"/>
    </source>
</evidence>
<feature type="binding site" evidence="21">
    <location>
        <position position="367"/>
    </location>
    <ligand>
        <name>NAD(+)</name>
        <dbReference type="ChEBI" id="CHEBI:57540"/>
    </ligand>
</feature>
<dbReference type="InterPro" id="IPR016037">
    <property type="entry name" value="DHQ_synth_AroB"/>
</dbReference>
<sequence length="593" mass="64942">MSDGVNSISPPQQEYAPDDRRAHSIISSLGSRSLVLVGLMGSGKTSTGRRLAQRLGLPFVDADVEIESAAGMTISEIFARHGEDYFRDGERRVMARLLADGPKILATGGGAFMNEETRSRIAEKGVSIWLKADPDVLWRRVKKRPHRPLLQTREPEKTLHRLMEQRYPIYARADIAVESRDGPHDAVVEDILTALEFFLRFSPNPPLPPPGTLNPSFLGQDSALTELVPVELGARAYEIHIGPDLIARAGSLIAALAPKAACAVITDDNVAREHLPRLEQALAQQGIRYETIKVRPGEGSKSFPVYAEVCDAVIAGKFERQDLILALGGGIVGDLAGFVAATVRRGMRFVQLPTTLLSQVDSSVGGKTGINSPHGKNLVGAFHQPSLVLADTTALETLPKREFRAGYAEVVKYGLINDPDFFFWLDMHWPNVFQGGADRVHAIATSCRAKAAIVKRDELETGERALLNLGHTFGHAFEALTHFDNARLVHGEGVAIGMACAFRFSVKRGHCSPEDAARVDNHLRMVGLPTRIRDIKDFDADATAILAAMYQDKKVERGTLTFILARAIGHCFIEKKIEGEEVKAFLEEELMLS</sequence>
<comment type="cofactor">
    <cofactor evidence="21">
        <name>Co(2+)</name>
        <dbReference type="ChEBI" id="CHEBI:48828"/>
    </cofactor>
    <cofactor evidence="21">
        <name>Zn(2+)</name>
        <dbReference type="ChEBI" id="CHEBI:29105"/>
    </cofactor>
    <text evidence="21">Binds 1 divalent metal cation per subunit. Can use either Co(2+) or Zn(2+).</text>
</comment>
<reference evidence="25" key="1">
    <citation type="submission" date="2008-03" db="EMBL/GenBank/DDBJ databases">
        <title>Complete sequence of chromosome of Beijerinckia indica subsp. indica ATCC 9039.</title>
        <authorList>
            <consortium name="US DOE Joint Genome Institute"/>
            <person name="Copeland A."/>
            <person name="Lucas S."/>
            <person name="Lapidus A."/>
            <person name="Glavina del Rio T."/>
            <person name="Dalin E."/>
            <person name="Tice H."/>
            <person name="Bruce D."/>
            <person name="Goodwin L."/>
            <person name="Pitluck S."/>
            <person name="LaButti K."/>
            <person name="Schmutz J."/>
            <person name="Larimer F."/>
            <person name="Land M."/>
            <person name="Hauser L."/>
            <person name="Kyrpides N."/>
            <person name="Mikhailova N."/>
            <person name="Dunfield P.F."/>
            <person name="Dedysh S.N."/>
            <person name="Liesack W."/>
            <person name="Saw J.H."/>
            <person name="Alam M."/>
            <person name="Chen Y."/>
            <person name="Murrell J.C."/>
            <person name="Richardson P."/>
        </authorList>
    </citation>
    <scope>NUCLEOTIDE SEQUENCE [LARGE SCALE GENOMIC DNA]</scope>
    <source>
        <strain evidence="25">ATCC 9039 / DSM 1715 / NCIMB 8712</strain>
    </source>
</reference>
<dbReference type="OrthoDB" id="9806583at2"/>
<evidence type="ECO:0000256" key="14">
    <source>
        <dbReference type="ARBA" id="ARBA00022840"/>
    </source>
</evidence>
<dbReference type="GO" id="GO:0005524">
    <property type="term" value="F:ATP binding"/>
    <property type="evidence" value="ECO:0007669"/>
    <property type="project" value="UniProtKB-UniRule"/>
</dbReference>
<organism evidence="24 25">
    <name type="scientific">Beijerinckia indica subsp. indica (strain ATCC 9039 / DSM 1715 / NCIMB 8712)</name>
    <dbReference type="NCBI Taxonomy" id="395963"/>
    <lineage>
        <taxon>Bacteria</taxon>
        <taxon>Pseudomonadati</taxon>
        <taxon>Pseudomonadota</taxon>
        <taxon>Alphaproteobacteria</taxon>
        <taxon>Hyphomicrobiales</taxon>
        <taxon>Beijerinckiaceae</taxon>
        <taxon>Beijerinckia</taxon>
    </lineage>
</organism>
<evidence type="ECO:0000256" key="18">
    <source>
        <dbReference type="ARBA" id="ARBA00023268"/>
    </source>
</evidence>
<comment type="subunit">
    <text evidence="20">Monomer.</text>
</comment>
<feature type="binding site" evidence="20">
    <location>
        <position position="45"/>
    </location>
    <ligand>
        <name>Mg(2+)</name>
        <dbReference type="ChEBI" id="CHEBI:18420"/>
    </ligand>
</feature>
<evidence type="ECO:0000256" key="12">
    <source>
        <dbReference type="ARBA" id="ARBA00022777"/>
    </source>
</evidence>
<keyword evidence="14 20" id="KW-0067">ATP-binding</keyword>
<comment type="cofactor">
    <cofactor evidence="2 21">
        <name>NAD(+)</name>
        <dbReference type="ChEBI" id="CHEBI:57540"/>
    </cofactor>
</comment>
<feature type="binding site" evidence="21">
    <location>
        <begin position="354"/>
        <end position="355"/>
    </location>
    <ligand>
        <name>NAD(+)</name>
        <dbReference type="ChEBI" id="CHEBI:57540"/>
    </ligand>
</feature>
<dbReference type="HAMAP" id="MF_00110">
    <property type="entry name" value="DHQ_synthase"/>
    <property type="match status" value="1"/>
</dbReference>
<dbReference type="InterPro" id="IPR030960">
    <property type="entry name" value="DHQS/DOIS_N"/>
</dbReference>
<dbReference type="UniPathway" id="UPA00053">
    <property type="reaction ID" value="UER00085"/>
</dbReference>
<feature type="domain" description="3-dehydroquinate synthase C-terminal" evidence="23">
    <location>
        <begin position="406"/>
        <end position="555"/>
    </location>
</feature>
<dbReference type="KEGG" id="bid:Bind_0354"/>
<dbReference type="EMBL" id="CP001016">
    <property type="protein sequence ID" value="ACB94008.1"/>
    <property type="molecule type" value="Genomic_DNA"/>
</dbReference>
<keyword evidence="18" id="KW-0511">Multifunctional enzyme</keyword>
<dbReference type="Pfam" id="PF24621">
    <property type="entry name" value="DHQS_C"/>
    <property type="match status" value="1"/>
</dbReference>
<dbReference type="eggNOG" id="COG0703">
    <property type="taxonomic scope" value="Bacteria"/>
</dbReference>
<evidence type="ECO:0000256" key="2">
    <source>
        <dbReference type="ARBA" id="ARBA00001911"/>
    </source>
</evidence>
<dbReference type="AlphaFoldDB" id="B2IDF6"/>
<keyword evidence="21" id="KW-0170">Cobalt</keyword>
<keyword evidence="17 21" id="KW-0456">Lyase</keyword>
<accession>B2IDF6</accession>
<dbReference type="eggNOG" id="COG0337">
    <property type="taxonomic scope" value="Bacteria"/>
</dbReference>
<protein>
    <recommendedName>
        <fullName evidence="20 21">Multifunctional fusion protein</fullName>
    </recommendedName>
    <domain>
        <recommendedName>
            <fullName evidence="20">Shikimate kinase</fullName>
            <shortName evidence="20">SK</shortName>
            <ecNumber evidence="20">2.7.1.71</ecNumber>
        </recommendedName>
    </domain>
    <domain>
        <recommendedName>
            <fullName evidence="21">3-dehydroquinate synthase</fullName>
            <shortName evidence="21">DHQS</shortName>
            <ecNumber evidence="21">4.2.3.4</ecNumber>
        </recommendedName>
    </domain>
</protein>
<dbReference type="NCBIfam" id="TIGR01357">
    <property type="entry name" value="aroB"/>
    <property type="match status" value="1"/>
</dbReference>
<dbReference type="PANTHER" id="PTHR43622:SF7">
    <property type="entry name" value="3-DEHYDROQUINATE SYNTHASE, CHLOROPLASTIC"/>
    <property type="match status" value="1"/>
</dbReference>
<dbReference type="InterPro" id="IPR056179">
    <property type="entry name" value="DHQS_C"/>
</dbReference>
<dbReference type="PROSITE" id="PS01128">
    <property type="entry name" value="SHIKIMATE_KINASE"/>
    <property type="match status" value="1"/>
</dbReference>
<dbReference type="InterPro" id="IPR000623">
    <property type="entry name" value="Shikimate_kinase/TSH1"/>
</dbReference>
<dbReference type="STRING" id="395963.Bind_0354"/>
<dbReference type="Gene3D" id="3.40.50.1970">
    <property type="match status" value="1"/>
</dbReference>
<dbReference type="InterPro" id="IPR050071">
    <property type="entry name" value="Dehydroquinate_synthase"/>
</dbReference>
<keyword evidence="7 21" id="KW-0963">Cytoplasm</keyword>
<evidence type="ECO:0000259" key="22">
    <source>
        <dbReference type="Pfam" id="PF01761"/>
    </source>
</evidence>
<comment type="pathway">
    <text evidence="6 20">Metabolic intermediate biosynthesis; chorismate biosynthesis; chorismate from D-erythrose 4-phosphate and phosphoenolpyruvate: step 5/7.</text>
</comment>
<keyword evidence="16 21" id="KW-0057">Aromatic amino acid biosynthesis</keyword>
<name>B2IDF6_BEII9</name>
<dbReference type="GO" id="GO:0003856">
    <property type="term" value="F:3-dehydroquinate synthase activity"/>
    <property type="evidence" value="ECO:0007669"/>
    <property type="project" value="UniProtKB-UniRule"/>
</dbReference>
<evidence type="ECO:0000256" key="4">
    <source>
        <dbReference type="ARBA" id="ARBA00003485"/>
    </source>
</evidence>
<evidence type="ECO:0000313" key="25">
    <source>
        <dbReference type="Proteomes" id="UP000001695"/>
    </source>
</evidence>
<comment type="function">
    <text evidence="4 21">Catalyzes the conversion of 3-deoxy-D-arabino-heptulosonate 7-phosphate (DAHP) to dehydroquinate (DHQ).</text>
</comment>
<evidence type="ECO:0000256" key="21">
    <source>
        <dbReference type="HAMAP-Rule" id="MF_00110"/>
    </source>
</evidence>
<dbReference type="PANTHER" id="PTHR43622">
    <property type="entry name" value="3-DEHYDROQUINATE SYNTHASE"/>
    <property type="match status" value="1"/>
</dbReference>
<comment type="similarity">
    <text evidence="21">Belongs to the sugar phosphate cyclases superfamily. Dehydroquinate synthase family.</text>
</comment>
<dbReference type="HOGENOM" id="CLU_001201_5_0_5"/>
<comment type="function">
    <text evidence="20">Catalyzes the specific phosphorylation of the 3-hydroxyl group of shikimic acid using ATP as a cosubstrate.</text>
</comment>
<comment type="cofactor">
    <cofactor evidence="20">
        <name>Mg(2+)</name>
        <dbReference type="ChEBI" id="CHEBI:18420"/>
    </cofactor>
    <text evidence="20">Binds 1 Mg(2+) ion per subunit.</text>
</comment>
<keyword evidence="11 21" id="KW-0547">Nucleotide-binding</keyword>
<proteinExistence type="inferred from homology"/>
<dbReference type="InterPro" id="IPR023000">
    <property type="entry name" value="Shikimate_kinase_CS"/>
</dbReference>
<dbReference type="EC" id="4.2.3.4" evidence="21"/>
<evidence type="ECO:0000256" key="5">
    <source>
        <dbReference type="ARBA" id="ARBA00004661"/>
    </source>
</evidence>
<feature type="binding site" evidence="21">
    <location>
        <position position="490"/>
    </location>
    <ligand>
        <name>Zn(2+)</name>
        <dbReference type="ChEBI" id="CHEBI:29105"/>
    </ligand>
</feature>
<dbReference type="CDD" id="cd00464">
    <property type="entry name" value="SK"/>
    <property type="match status" value="1"/>
</dbReference>
<dbReference type="GO" id="GO:0005737">
    <property type="term" value="C:cytoplasm"/>
    <property type="evidence" value="ECO:0007669"/>
    <property type="project" value="UniProtKB-SubCell"/>
</dbReference>
<evidence type="ECO:0000256" key="13">
    <source>
        <dbReference type="ARBA" id="ARBA00022833"/>
    </source>
</evidence>
<keyword evidence="25" id="KW-1185">Reference proteome</keyword>
<evidence type="ECO:0000313" key="24">
    <source>
        <dbReference type="EMBL" id="ACB94008.1"/>
    </source>
</evidence>
<dbReference type="Pfam" id="PF01761">
    <property type="entry name" value="DHQ_synthase"/>
    <property type="match status" value="1"/>
</dbReference>
<dbReference type="GO" id="GO:0009073">
    <property type="term" value="P:aromatic amino acid family biosynthetic process"/>
    <property type="evidence" value="ECO:0007669"/>
    <property type="project" value="UniProtKB-KW"/>
</dbReference>
<keyword evidence="8 21" id="KW-0028">Amino-acid biosynthesis</keyword>
<keyword evidence="9 20" id="KW-0808">Transferase</keyword>
<dbReference type="GO" id="GO:0008652">
    <property type="term" value="P:amino acid biosynthetic process"/>
    <property type="evidence" value="ECO:0007669"/>
    <property type="project" value="UniProtKB-KW"/>
</dbReference>
<gene>
    <name evidence="21" type="primary">aroB</name>
    <name evidence="20" type="synonym">aroK</name>
    <name evidence="24" type="ordered locus">Bind_0354</name>
</gene>
<feature type="binding site" evidence="20">
    <location>
        <position position="147"/>
    </location>
    <ligand>
        <name>ATP</name>
        <dbReference type="ChEBI" id="CHEBI:30616"/>
    </ligand>
</feature>
<evidence type="ECO:0000259" key="23">
    <source>
        <dbReference type="Pfam" id="PF24621"/>
    </source>
</evidence>
<dbReference type="Pfam" id="PF01202">
    <property type="entry name" value="SKI"/>
    <property type="match status" value="1"/>
</dbReference>
<dbReference type="InterPro" id="IPR031322">
    <property type="entry name" value="Shikimate/glucono_kinase"/>
</dbReference>
<keyword evidence="10 21" id="KW-0479">Metal-binding</keyword>
<evidence type="ECO:0000256" key="19">
    <source>
        <dbReference type="ARBA" id="ARBA00048567"/>
    </source>
</evidence>
<evidence type="ECO:0000256" key="8">
    <source>
        <dbReference type="ARBA" id="ARBA00022605"/>
    </source>
</evidence>
<dbReference type="EC" id="2.7.1.71" evidence="20"/>
<dbReference type="CDD" id="cd08195">
    <property type="entry name" value="DHQS"/>
    <property type="match status" value="1"/>
</dbReference>
<dbReference type="GO" id="GO:0009423">
    <property type="term" value="P:chorismate biosynthetic process"/>
    <property type="evidence" value="ECO:0007669"/>
    <property type="project" value="UniProtKB-UniRule"/>
</dbReference>
<dbReference type="SUPFAM" id="SSF56796">
    <property type="entry name" value="Dehydroquinate synthase-like"/>
    <property type="match status" value="1"/>
</dbReference>
<dbReference type="Gene3D" id="3.40.50.300">
    <property type="entry name" value="P-loop containing nucleotide triphosphate hydrolases"/>
    <property type="match status" value="1"/>
</dbReference>
<feature type="binding site" evidence="21">
    <location>
        <position position="376"/>
    </location>
    <ligand>
        <name>NAD(+)</name>
        <dbReference type="ChEBI" id="CHEBI:57540"/>
    </ligand>
</feature>
<dbReference type="PRINTS" id="PR01100">
    <property type="entry name" value="SHIKIMTKNASE"/>
</dbReference>
<keyword evidence="15 21" id="KW-0520">NAD</keyword>
<comment type="caution">
    <text evidence="21">Lacks conserved residue(s) required for the propagation of feature annotation.</text>
</comment>
<dbReference type="GO" id="GO:0000287">
    <property type="term" value="F:magnesium ion binding"/>
    <property type="evidence" value="ECO:0007669"/>
    <property type="project" value="UniProtKB-UniRule"/>
</dbReference>
<comment type="subcellular location">
    <subcellularLocation>
        <location evidence="21">Cytoplasm</location>
    </subcellularLocation>
</comment>
<feature type="binding site" evidence="20">
    <location>
        <position position="87"/>
    </location>
    <ligand>
        <name>substrate</name>
    </ligand>
</feature>
<evidence type="ECO:0000256" key="17">
    <source>
        <dbReference type="ARBA" id="ARBA00023239"/>
    </source>
</evidence>
<evidence type="ECO:0000256" key="1">
    <source>
        <dbReference type="ARBA" id="ARBA00001393"/>
    </source>
</evidence>
<feature type="binding site" evidence="20">
    <location>
        <position position="109"/>
    </location>
    <ligand>
        <name>substrate</name>
    </ligand>
</feature>
<dbReference type="HAMAP" id="MF_00109">
    <property type="entry name" value="Shikimate_kinase"/>
    <property type="match status" value="1"/>
</dbReference>
<keyword evidence="12 20" id="KW-0418">Kinase</keyword>
<dbReference type="FunFam" id="3.40.50.1970:FF:000007">
    <property type="entry name" value="Pentafunctional AROM polypeptide"/>
    <property type="match status" value="1"/>
</dbReference>
<dbReference type="Gene3D" id="1.20.1090.10">
    <property type="entry name" value="Dehydroquinate synthase-like - alpha domain"/>
    <property type="match status" value="1"/>
</dbReference>
<comment type="catalytic activity">
    <reaction evidence="19 20">
        <text>shikimate + ATP = 3-phosphoshikimate + ADP + H(+)</text>
        <dbReference type="Rhea" id="RHEA:13121"/>
        <dbReference type="ChEBI" id="CHEBI:15378"/>
        <dbReference type="ChEBI" id="CHEBI:30616"/>
        <dbReference type="ChEBI" id="CHEBI:36208"/>
        <dbReference type="ChEBI" id="CHEBI:145989"/>
        <dbReference type="ChEBI" id="CHEBI:456216"/>
        <dbReference type="EC" id="2.7.1.71"/>
    </reaction>
</comment>
<keyword evidence="20" id="KW-0460">Magnesium</keyword>
<feature type="domain" description="3-dehydroquinate synthase N-terminal" evidence="22">
    <location>
        <begin position="292"/>
        <end position="404"/>
    </location>
</feature>
<evidence type="ECO:0000256" key="16">
    <source>
        <dbReference type="ARBA" id="ARBA00023141"/>
    </source>
</evidence>
<feature type="binding site" evidence="21">
    <location>
        <position position="409"/>
    </location>
    <ligand>
        <name>Zn(2+)</name>
        <dbReference type="ChEBI" id="CHEBI:29105"/>
    </ligand>
</feature>
<feature type="binding site" evidence="20">
    <location>
        <position position="63"/>
    </location>
    <ligand>
        <name>substrate</name>
    </ligand>
</feature>
<comment type="catalytic activity">
    <reaction evidence="1 21">
        <text>7-phospho-2-dehydro-3-deoxy-D-arabino-heptonate = 3-dehydroquinate + phosphate</text>
        <dbReference type="Rhea" id="RHEA:21968"/>
        <dbReference type="ChEBI" id="CHEBI:32364"/>
        <dbReference type="ChEBI" id="CHEBI:43474"/>
        <dbReference type="ChEBI" id="CHEBI:58394"/>
        <dbReference type="EC" id="4.2.3.4"/>
    </reaction>
</comment>
<evidence type="ECO:0000256" key="6">
    <source>
        <dbReference type="ARBA" id="ARBA00004842"/>
    </source>
</evidence>
<comment type="similarity">
    <text evidence="20">Belongs to the shikimate kinase family.</text>
</comment>
<dbReference type="Proteomes" id="UP000001695">
    <property type="component" value="Chromosome"/>
</dbReference>
<evidence type="ECO:0000256" key="9">
    <source>
        <dbReference type="ARBA" id="ARBA00022679"/>
    </source>
</evidence>
<reference evidence="24 25" key="2">
    <citation type="journal article" date="2010" name="J. Bacteriol.">
        <title>Complete genome sequence of Beijerinckia indica subsp. indica.</title>
        <authorList>
            <person name="Tamas I."/>
            <person name="Dedysh S.N."/>
            <person name="Liesack W."/>
            <person name="Stott M.B."/>
            <person name="Alam M."/>
            <person name="Murrell J.C."/>
            <person name="Dunfield P.F."/>
        </authorList>
    </citation>
    <scope>NUCLEOTIDE SEQUENCE [LARGE SCALE GENOMIC DNA]</scope>
    <source>
        <strain evidence="25">ATCC 9039 / DSM 1715 / NCIMB 8712</strain>
    </source>
</reference>
<feature type="binding site" evidence="21">
    <location>
        <position position="471"/>
    </location>
    <ligand>
        <name>Zn(2+)</name>
        <dbReference type="ChEBI" id="CHEBI:29105"/>
    </ligand>
</feature>
<evidence type="ECO:0000256" key="15">
    <source>
        <dbReference type="ARBA" id="ARBA00023027"/>
    </source>
</evidence>
<comment type="cofactor">
    <cofactor evidence="3">
        <name>Zn(2+)</name>
        <dbReference type="ChEBI" id="CHEBI:29105"/>
    </cofactor>
</comment>
<keyword evidence="13 21" id="KW-0862">Zinc</keyword>
<dbReference type="NCBIfam" id="NF010552">
    <property type="entry name" value="PRK13946.1"/>
    <property type="match status" value="1"/>
</dbReference>
<dbReference type="RefSeq" id="WP_012383366.1">
    <property type="nucleotide sequence ID" value="NC_010581.1"/>
</dbReference>
<dbReference type="InterPro" id="IPR027417">
    <property type="entry name" value="P-loop_NTPase"/>
</dbReference>
<comment type="pathway">
    <text evidence="5 21">Metabolic intermediate biosynthesis; chorismate biosynthesis; chorismate from D-erythrose 4-phosphate and phosphoenolpyruvate: step 2/7.</text>
</comment>